<name>A0A382GR45_9ZZZZ</name>
<accession>A0A382GR45</accession>
<evidence type="ECO:0000256" key="2">
    <source>
        <dbReference type="ARBA" id="ARBA00022692"/>
    </source>
</evidence>
<keyword evidence="1" id="KW-1003">Cell membrane</keyword>
<dbReference type="EMBL" id="UINC01056516">
    <property type="protein sequence ID" value="SVB76641.1"/>
    <property type="molecule type" value="Genomic_DNA"/>
</dbReference>
<proteinExistence type="predicted"/>
<evidence type="ECO:0000256" key="4">
    <source>
        <dbReference type="ARBA" id="ARBA00023136"/>
    </source>
</evidence>
<organism evidence="5">
    <name type="scientific">marine metagenome</name>
    <dbReference type="NCBI Taxonomy" id="408172"/>
    <lineage>
        <taxon>unclassified sequences</taxon>
        <taxon>metagenomes</taxon>
        <taxon>ecological metagenomes</taxon>
    </lineage>
</organism>
<dbReference type="PANTHER" id="PTHR39344">
    <property type="entry name" value="UPF0182 PROTEIN SLL1060"/>
    <property type="match status" value="1"/>
</dbReference>
<keyword evidence="4" id="KW-0472">Membrane</keyword>
<gene>
    <name evidence="5" type="ORF">METZ01_LOCUS229495</name>
</gene>
<dbReference type="GO" id="GO:0005576">
    <property type="term" value="C:extracellular region"/>
    <property type="evidence" value="ECO:0007669"/>
    <property type="project" value="TreeGrafter"/>
</dbReference>
<keyword evidence="3" id="KW-1133">Transmembrane helix</keyword>
<dbReference type="AlphaFoldDB" id="A0A382GR45"/>
<dbReference type="GO" id="GO:0016020">
    <property type="term" value="C:membrane"/>
    <property type="evidence" value="ECO:0007669"/>
    <property type="project" value="InterPro"/>
</dbReference>
<evidence type="ECO:0000313" key="5">
    <source>
        <dbReference type="EMBL" id="SVB76641.1"/>
    </source>
</evidence>
<evidence type="ECO:0000256" key="3">
    <source>
        <dbReference type="ARBA" id="ARBA00022989"/>
    </source>
</evidence>
<dbReference type="InterPro" id="IPR005372">
    <property type="entry name" value="UPF0182"/>
</dbReference>
<keyword evidence="2" id="KW-0812">Transmembrane</keyword>
<evidence type="ECO:0000256" key="1">
    <source>
        <dbReference type="ARBA" id="ARBA00022475"/>
    </source>
</evidence>
<reference evidence="5" key="1">
    <citation type="submission" date="2018-05" db="EMBL/GenBank/DDBJ databases">
        <authorList>
            <person name="Lanie J.A."/>
            <person name="Ng W.-L."/>
            <person name="Kazmierczak K.M."/>
            <person name="Andrzejewski T.M."/>
            <person name="Davidsen T.M."/>
            <person name="Wayne K.J."/>
            <person name="Tettelin H."/>
            <person name="Glass J.I."/>
            <person name="Rusch D."/>
            <person name="Podicherti R."/>
            <person name="Tsui H.-C.T."/>
            <person name="Winkler M.E."/>
        </authorList>
    </citation>
    <scope>NUCLEOTIDE SEQUENCE</scope>
</reference>
<sequence>VFYNKEDQWEIPEIDNKMMEPYYMIMKLPGNATEEYILMLPFTPRGKSNLSAWMVAQSDGENYGHLRAYTFPKQKLIYGPNQIVARINQDAEVSRQISLWDQRGSKVIQGTMLVIPIEESLIYVRPLYLRADAGKIPELKRVIVGYEDTIAMERTLEEALAKIFGEDAVALKDKEEERKKGQPTKTRSSSSNMLLKEADYQIIKNMFERVMKRQEEMNQKLSNHKLDLKALGKALDSAVVVD</sequence>
<dbReference type="Pfam" id="PF03699">
    <property type="entry name" value="UPF0182"/>
    <property type="match status" value="1"/>
</dbReference>
<protein>
    <submittedName>
        <fullName evidence="5">Uncharacterized protein</fullName>
    </submittedName>
</protein>
<feature type="non-terminal residue" evidence="5">
    <location>
        <position position="1"/>
    </location>
</feature>
<dbReference type="PANTHER" id="PTHR39344:SF1">
    <property type="entry name" value="UPF0182 PROTEIN SLL1060"/>
    <property type="match status" value="1"/>
</dbReference>